<proteinExistence type="predicted"/>
<reference evidence="2 3" key="1">
    <citation type="journal article" date="2018" name="Front. Plant Sci.">
        <title>Red Clover (Trifolium pratense) and Zigzag Clover (T. medium) - A Picture of Genomic Similarities and Differences.</title>
        <authorList>
            <person name="Dluhosova J."/>
            <person name="Istvanek J."/>
            <person name="Nedelnik J."/>
            <person name="Repkova J."/>
        </authorList>
    </citation>
    <scope>NUCLEOTIDE SEQUENCE [LARGE SCALE GENOMIC DNA]</scope>
    <source>
        <strain evidence="3">cv. 10/8</strain>
        <tissue evidence="2">Leaf</tissue>
    </source>
</reference>
<evidence type="ECO:0000313" key="3">
    <source>
        <dbReference type="Proteomes" id="UP000265520"/>
    </source>
</evidence>
<feature type="region of interest" description="Disordered" evidence="1">
    <location>
        <begin position="1"/>
        <end position="22"/>
    </location>
</feature>
<dbReference type="EMBL" id="LXQA010098815">
    <property type="protein sequence ID" value="MCI15971.1"/>
    <property type="molecule type" value="Genomic_DNA"/>
</dbReference>
<evidence type="ECO:0000313" key="2">
    <source>
        <dbReference type="EMBL" id="MCI15971.1"/>
    </source>
</evidence>
<keyword evidence="3" id="KW-1185">Reference proteome</keyword>
<organism evidence="2 3">
    <name type="scientific">Trifolium medium</name>
    <dbReference type="NCBI Taxonomy" id="97028"/>
    <lineage>
        <taxon>Eukaryota</taxon>
        <taxon>Viridiplantae</taxon>
        <taxon>Streptophyta</taxon>
        <taxon>Embryophyta</taxon>
        <taxon>Tracheophyta</taxon>
        <taxon>Spermatophyta</taxon>
        <taxon>Magnoliopsida</taxon>
        <taxon>eudicotyledons</taxon>
        <taxon>Gunneridae</taxon>
        <taxon>Pentapetalae</taxon>
        <taxon>rosids</taxon>
        <taxon>fabids</taxon>
        <taxon>Fabales</taxon>
        <taxon>Fabaceae</taxon>
        <taxon>Papilionoideae</taxon>
        <taxon>50 kb inversion clade</taxon>
        <taxon>NPAAA clade</taxon>
        <taxon>Hologalegina</taxon>
        <taxon>IRL clade</taxon>
        <taxon>Trifolieae</taxon>
        <taxon>Trifolium</taxon>
    </lineage>
</organism>
<sequence>MTREVAVPHERKQGKARKKVKVLQSAVNRRWWPKNERRRSEERMASV</sequence>
<feature type="compositionally biased region" description="Basic and acidic residues" evidence="1">
    <location>
        <begin position="1"/>
        <end position="13"/>
    </location>
</feature>
<accession>A0A392PV51</accession>
<dbReference type="Proteomes" id="UP000265520">
    <property type="component" value="Unassembled WGS sequence"/>
</dbReference>
<name>A0A392PV51_9FABA</name>
<feature type="non-terminal residue" evidence="2">
    <location>
        <position position="47"/>
    </location>
</feature>
<protein>
    <submittedName>
        <fullName evidence="2">Uncharacterized protein</fullName>
    </submittedName>
</protein>
<dbReference type="AlphaFoldDB" id="A0A392PV51"/>
<comment type="caution">
    <text evidence="2">The sequence shown here is derived from an EMBL/GenBank/DDBJ whole genome shotgun (WGS) entry which is preliminary data.</text>
</comment>
<evidence type="ECO:0000256" key="1">
    <source>
        <dbReference type="SAM" id="MobiDB-lite"/>
    </source>
</evidence>